<sequence>MRTAILDTNLLCLLVAGAEGGGRVPNHKRLQAYDDEAYSLLIDLISRFDRIVVCPQILAESSSLLRLAPEPLKSRLTARLGAMLDQIVELHIPVIQCVNYPEFDRLGVTDSVILAMLATDGVLLSADLDLYLAAGKRSSKVINFSHLRDGSIKLGVDI</sequence>
<evidence type="ECO:0000313" key="1">
    <source>
        <dbReference type="EMBL" id="MEN3746257.1"/>
    </source>
</evidence>
<accession>A0ABV0B4Y9</accession>
<dbReference type="RefSeq" id="WP_346245264.1">
    <property type="nucleotide sequence ID" value="NZ_JBDIZK010000002.1"/>
</dbReference>
<name>A0ABV0B4Y9_9SPHN</name>
<evidence type="ECO:0000313" key="2">
    <source>
        <dbReference type="Proteomes" id="UP001427805"/>
    </source>
</evidence>
<organism evidence="1 2">
    <name type="scientific">Sphingomonas rustica</name>
    <dbReference type="NCBI Taxonomy" id="3103142"/>
    <lineage>
        <taxon>Bacteria</taxon>
        <taxon>Pseudomonadati</taxon>
        <taxon>Pseudomonadota</taxon>
        <taxon>Alphaproteobacteria</taxon>
        <taxon>Sphingomonadales</taxon>
        <taxon>Sphingomonadaceae</taxon>
        <taxon>Sphingomonas</taxon>
    </lineage>
</organism>
<keyword evidence="2" id="KW-1185">Reference proteome</keyword>
<evidence type="ECO:0008006" key="3">
    <source>
        <dbReference type="Google" id="ProtNLM"/>
    </source>
</evidence>
<dbReference type="Proteomes" id="UP001427805">
    <property type="component" value="Unassembled WGS sequence"/>
</dbReference>
<protein>
    <recommendedName>
        <fullName evidence="3">PIN domain-containing protein</fullName>
    </recommendedName>
</protein>
<gene>
    <name evidence="1" type="ORF">TPR58_03690</name>
</gene>
<dbReference type="EMBL" id="JBDIZK010000002">
    <property type="protein sequence ID" value="MEN3746257.1"/>
    <property type="molecule type" value="Genomic_DNA"/>
</dbReference>
<proteinExistence type="predicted"/>
<reference evidence="1 2" key="1">
    <citation type="submission" date="2024-05" db="EMBL/GenBank/DDBJ databases">
        <title>Sphingomonas sp. HF-S3 16S ribosomal RNA gene Genome sequencing and assembly.</title>
        <authorList>
            <person name="Lee H."/>
        </authorList>
    </citation>
    <scope>NUCLEOTIDE SEQUENCE [LARGE SCALE GENOMIC DNA]</scope>
    <source>
        <strain evidence="1 2">HF-S3</strain>
    </source>
</reference>
<comment type="caution">
    <text evidence="1">The sequence shown here is derived from an EMBL/GenBank/DDBJ whole genome shotgun (WGS) entry which is preliminary data.</text>
</comment>